<dbReference type="Pfam" id="PF09509">
    <property type="entry name" value="Hypoth_Ymh"/>
    <property type="match status" value="1"/>
</dbReference>
<dbReference type="InterPro" id="IPR012654">
    <property type="entry name" value="CHP02391"/>
</dbReference>
<dbReference type="EMBL" id="JBHMDG010000037">
    <property type="protein sequence ID" value="MFB9315645.1"/>
    <property type="molecule type" value="Genomic_DNA"/>
</dbReference>
<sequence length="361" mass="39119">MGEEFGTGTGSEDLSRAQVMVLDDVYLWLVQHDRWPTYEEIDHDADRHGIEDPLSVIQSLTPKLLQGASGIPGPQQEVSLSLVGVATVARWSQVARDDLELFTKSVQQAVLIADRTRPPASANFSAMAFMSTLRPGAGIPVKEVLRLERLWNAGGGGLWQGLHGIGTIEWGATLNRQNIRRYRQVQDVASLLEVESRRSTLLHSHDPATNGPSMPLAPRAAAITSPAGMAPAWVLLLPDGLREAIGAKVVHSGPDAINAGWIALADLIHEKVGLDLDGEDLVNQAFGGKKPRMRLGPETKTGENLHQAYTHLMRALARVRNAQSHRGRPEVTDLHVAATVLAMGECFEVISKCNPEHPSSA</sequence>
<keyword evidence="3" id="KW-1185">Reference proteome</keyword>
<protein>
    <submittedName>
        <fullName evidence="2">TIGR02391 family protein</fullName>
    </submittedName>
</protein>
<accession>A0ABV5KID4</accession>
<proteinExistence type="predicted"/>
<feature type="domain" description="Conserved hypothetical protein CHP02391" evidence="1">
    <location>
        <begin position="255"/>
        <end position="343"/>
    </location>
</feature>
<comment type="caution">
    <text evidence="2">The sequence shown here is derived from an EMBL/GenBank/DDBJ whole genome shotgun (WGS) entry which is preliminary data.</text>
</comment>
<organism evidence="2 3">
    <name type="scientific">Nocardioides plantarum</name>
    <dbReference type="NCBI Taxonomy" id="29299"/>
    <lineage>
        <taxon>Bacteria</taxon>
        <taxon>Bacillati</taxon>
        <taxon>Actinomycetota</taxon>
        <taxon>Actinomycetes</taxon>
        <taxon>Propionibacteriales</taxon>
        <taxon>Nocardioidaceae</taxon>
        <taxon>Nocardioides</taxon>
    </lineage>
</organism>
<evidence type="ECO:0000313" key="3">
    <source>
        <dbReference type="Proteomes" id="UP001589750"/>
    </source>
</evidence>
<evidence type="ECO:0000313" key="2">
    <source>
        <dbReference type="EMBL" id="MFB9315645.1"/>
    </source>
</evidence>
<reference evidence="2 3" key="1">
    <citation type="submission" date="2024-09" db="EMBL/GenBank/DDBJ databases">
        <authorList>
            <person name="Sun Q."/>
            <person name="Mori K."/>
        </authorList>
    </citation>
    <scope>NUCLEOTIDE SEQUENCE [LARGE SCALE GENOMIC DNA]</scope>
    <source>
        <strain evidence="2 3">JCM 9626</strain>
    </source>
</reference>
<evidence type="ECO:0000259" key="1">
    <source>
        <dbReference type="Pfam" id="PF09509"/>
    </source>
</evidence>
<gene>
    <name evidence="2" type="ORF">ACFFRI_21555</name>
</gene>
<dbReference type="Proteomes" id="UP001589750">
    <property type="component" value="Unassembled WGS sequence"/>
</dbReference>
<name>A0ABV5KID4_9ACTN</name>
<dbReference type="RefSeq" id="WP_140009370.1">
    <property type="nucleotide sequence ID" value="NZ_JBHMDG010000037.1"/>
</dbReference>